<dbReference type="PANTHER" id="PTHR43646">
    <property type="entry name" value="GLYCOSYLTRANSFERASE"/>
    <property type="match status" value="1"/>
</dbReference>
<evidence type="ECO:0000256" key="1">
    <source>
        <dbReference type="SAM" id="Phobius"/>
    </source>
</evidence>
<dbReference type="Gene3D" id="3.90.550.10">
    <property type="entry name" value="Spore Coat Polysaccharide Biosynthesis Protein SpsA, Chain A"/>
    <property type="match status" value="1"/>
</dbReference>
<protein>
    <submittedName>
        <fullName evidence="3">Glycosyltransferase</fullName>
    </submittedName>
</protein>
<accession>A0A7X6L2Q1</accession>
<keyword evidence="1" id="KW-0472">Membrane</keyword>
<feature type="transmembrane region" description="Helical" evidence="1">
    <location>
        <begin position="15"/>
        <end position="33"/>
    </location>
</feature>
<gene>
    <name evidence="3" type="ORF">HGB38_10995</name>
</gene>
<keyword evidence="4" id="KW-1185">Reference proteome</keyword>
<reference evidence="3 4" key="1">
    <citation type="submission" date="2020-04" db="EMBL/GenBank/DDBJ databases">
        <title>MicrobeNet Type strains.</title>
        <authorList>
            <person name="Nicholson A.C."/>
        </authorList>
    </citation>
    <scope>NUCLEOTIDE SEQUENCE [LARGE SCALE GENOMIC DNA]</scope>
    <source>
        <strain evidence="3 4">DSM 44956</strain>
    </source>
</reference>
<evidence type="ECO:0000313" key="3">
    <source>
        <dbReference type="EMBL" id="NKY26746.1"/>
    </source>
</evidence>
<dbReference type="GO" id="GO:0016740">
    <property type="term" value="F:transferase activity"/>
    <property type="evidence" value="ECO:0007669"/>
    <property type="project" value="UniProtKB-KW"/>
</dbReference>
<feature type="transmembrane region" description="Helical" evidence="1">
    <location>
        <begin position="351"/>
        <end position="369"/>
    </location>
</feature>
<feature type="domain" description="Glycosyltransferase 2-like" evidence="2">
    <location>
        <begin position="53"/>
        <end position="226"/>
    </location>
</feature>
<keyword evidence="1" id="KW-0812">Transmembrane</keyword>
<keyword evidence="3" id="KW-0808">Transferase</keyword>
<feature type="transmembrane region" description="Helical" evidence="1">
    <location>
        <begin position="289"/>
        <end position="307"/>
    </location>
</feature>
<organism evidence="3 4">
    <name type="scientific">Nocardia gamkensis</name>
    <dbReference type="NCBI Taxonomy" id="352869"/>
    <lineage>
        <taxon>Bacteria</taxon>
        <taxon>Bacillati</taxon>
        <taxon>Actinomycetota</taxon>
        <taxon>Actinomycetes</taxon>
        <taxon>Mycobacteriales</taxon>
        <taxon>Nocardiaceae</taxon>
        <taxon>Nocardia</taxon>
    </lineage>
</organism>
<proteinExistence type="predicted"/>
<dbReference type="InterPro" id="IPR029044">
    <property type="entry name" value="Nucleotide-diphossugar_trans"/>
</dbReference>
<keyword evidence="1" id="KW-1133">Transmembrane helix</keyword>
<comment type="caution">
    <text evidence="3">The sequence shown here is derived from an EMBL/GenBank/DDBJ whole genome shotgun (WGS) entry which is preliminary data.</text>
</comment>
<evidence type="ECO:0000313" key="4">
    <source>
        <dbReference type="Proteomes" id="UP000540698"/>
    </source>
</evidence>
<sequence>MVSADLPKTLRANSILPTFATAVAALGAGIALYNRITVPRLTNAPTTVIEPVTVCVPARNEADRLPALIGDLRAQVGVPRLAVRILDDASTDETGAAALAAIGDDPRFTLLRTEFDPVAGWTGKAAACVRLAEQVSTPVLIFLDADVRLAPTALAAAVGALRTRAAALVSPWPLQVADSVAEAVVQPLLCWSWASTLPIAVADRSLRPATAVACGQFLVFDNAAYRAVGGHTAVAGSVTEDLDIARTLRRAGHATALVAAGELARTRMYRGAADLDAGYTRWLWSAYDGTIAGGAAVGLVAALAYWVPPAAAVLGRGAVRRTGAVGWLAAVAGRLLARSTETGGPLGRTDVPAAIAHPVSVAAYLLLWARSHRARRRGTAHWKGRSLPGVAPRRDS</sequence>
<name>A0A7X6L2Q1_9NOCA</name>
<dbReference type="InterPro" id="IPR001173">
    <property type="entry name" value="Glyco_trans_2-like"/>
</dbReference>
<dbReference type="SUPFAM" id="SSF53448">
    <property type="entry name" value="Nucleotide-diphospho-sugar transferases"/>
    <property type="match status" value="1"/>
</dbReference>
<dbReference type="EMBL" id="JAAXOS010000005">
    <property type="protein sequence ID" value="NKY26746.1"/>
    <property type="molecule type" value="Genomic_DNA"/>
</dbReference>
<evidence type="ECO:0000259" key="2">
    <source>
        <dbReference type="Pfam" id="PF00535"/>
    </source>
</evidence>
<dbReference type="Proteomes" id="UP000540698">
    <property type="component" value="Unassembled WGS sequence"/>
</dbReference>
<dbReference type="AlphaFoldDB" id="A0A7X6L2Q1"/>
<dbReference type="Pfam" id="PF00535">
    <property type="entry name" value="Glycos_transf_2"/>
    <property type="match status" value="1"/>
</dbReference>
<dbReference type="PANTHER" id="PTHR43646:SF3">
    <property type="entry name" value="SLR1566 PROTEIN"/>
    <property type="match status" value="1"/>
</dbReference>
<dbReference type="RefSeq" id="WP_062977540.1">
    <property type="nucleotide sequence ID" value="NZ_JAAXOS010000005.1"/>
</dbReference>